<feature type="transmembrane region" description="Helical" evidence="1">
    <location>
        <begin position="206"/>
        <end position="224"/>
    </location>
</feature>
<sequence length="420" mass="48609">MLTMIQAELKKYVFNRKVAVVLLLALTVFINKLYMYDATTYQQYFDGGSIAMREKTIAYCKNRQISATLIDDDFRERTAKEYRAFIDKYRASDEKIAALITEWESDDTLESVLANRYNYDNVILMVGGEENAPETKAPFLADKIGYVKMTRSLVEDVREDNKYTDHPLSEAQLQQKEQMIQKNLVDQPITGGYSLGVDYLISMNQFLPFTLGFVLLACFYRMFAQEKKRRTDAMILTCKYGKKRYIYSKLLTVFFVTTVLWLIFQIVNLMGCQLVYGLEGWDVTFNSSFSISPYGLTYLEMYLFRLPFSYLGTLAFAYLICLLSQCTRSIPTMLTGLVFIVITSWIVYPYDNYTLLNKIQLLLPTQIMSGWNIFREYNAYDIFGVNVLYPSIAGIAIAVYLVVFMIGIYLLMQNRQIKNG</sequence>
<gene>
    <name evidence="2" type="ORF">DXA38_18020</name>
</gene>
<dbReference type="AlphaFoldDB" id="A0A3E2VLW0"/>
<reference evidence="2 3" key="1">
    <citation type="submission" date="2018-08" db="EMBL/GenBank/DDBJ databases">
        <title>A genome reference for cultivated species of the human gut microbiota.</title>
        <authorList>
            <person name="Zou Y."/>
            <person name="Xue W."/>
            <person name="Luo G."/>
        </authorList>
    </citation>
    <scope>NUCLEOTIDE SEQUENCE [LARGE SCALE GENOMIC DNA]</scope>
    <source>
        <strain evidence="2 3">OF01-2LB</strain>
    </source>
</reference>
<dbReference type="EMBL" id="QVEV01000036">
    <property type="protein sequence ID" value="RGC11402.1"/>
    <property type="molecule type" value="Genomic_DNA"/>
</dbReference>
<keyword evidence="1" id="KW-0812">Transmembrane</keyword>
<protein>
    <submittedName>
        <fullName evidence="2">ABC transporter permease</fullName>
    </submittedName>
</protein>
<feature type="transmembrane region" description="Helical" evidence="1">
    <location>
        <begin position="330"/>
        <end position="348"/>
    </location>
</feature>
<dbReference type="RefSeq" id="WP_117444405.1">
    <property type="nucleotide sequence ID" value="NZ_JAJFEN010000076.1"/>
</dbReference>
<organism evidence="2 3">
    <name type="scientific">Clostridium innocuum</name>
    <dbReference type="NCBI Taxonomy" id="1522"/>
    <lineage>
        <taxon>Bacteria</taxon>
        <taxon>Bacillati</taxon>
        <taxon>Bacillota</taxon>
        <taxon>Clostridia</taxon>
        <taxon>Eubacteriales</taxon>
        <taxon>Clostridiaceae</taxon>
        <taxon>Clostridium</taxon>
    </lineage>
</organism>
<dbReference type="OrthoDB" id="1700423at2"/>
<comment type="caution">
    <text evidence="2">The sequence shown here is derived from an EMBL/GenBank/DDBJ whole genome shotgun (WGS) entry which is preliminary data.</text>
</comment>
<evidence type="ECO:0000256" key="1">
    <source>
        <dbReference type="SAM" id="Phobius"/>
    </source>
</evidence>
<feature type="transmembrane region" description="Helical" evidence="1">
    <location>
        <begin position="302"/>
        <end position="323"/>
    </location>
</feature>
<keyword evidence="1" id="KW-0472">Membrane</keyword>
<name>A0A3E2VLW0_CLOIN</name>
<evidence type="ECO:0000313" key="2">
    <source>
        <dbReference type="EMBL" id="RGC11402.1"/>
    </source>
</evidence>
<proteinExistence type="predicted"/>
<keyword evidence="1" id="KW-1133">Transmembrane helix</keyword>
<accession>A0A3E2VLW0</accession>
<evidence type="ECO:0000313" key="3">
    <source>
        <dbReference type="Proteomes" id="UP000260025"/>
    </source>
</evidence>
<dbReference type="Proteomes" id="UP000260025">
    <property type="component" value="Unassembled WGS sequence"/>
</dbReference>
<feature type="transmembrane region" description="Helical" evidence="1">
    <location>
        <begin position="387"/>
        <end position="412"/>
    </location>
</feature>
<feature type="transmembrane region" description="Helical" evidence="1">
    <location>
        <begin position="245"/>
        <end position="267"/>
    </location>
</feature>